<reference evidence="3 4" key="1">
    <citation type="journal article" date="2018" name="BMC Genomics">
        <title>Genomic evidence for intraspecific hybridization in a clonal and extremely halotolerant yeast.</title>
        <authorList>
            <person name="Gostincar C."/>
            <person name="Stajich J.E."/>
            <person name="Zupancic J."/>
            <person name="Zalar P."/>
            <person name="Gunde-Cimerman N."/>
        </authorList>
    </citation>
    <scope>NUCLEOTIDE SEQUENCE [LARGE SCALE GENOMIC DNA]</scope>
    <source>
        <strain evidence="2 4">EXF-6654</strain>
        <strain evidence="1 3">EXF-6656</strain>
    </source>
</reference>
<organism evidence="1 3">
    <name type="scientific">Hortaea werneckii</name>
    <name type="common">Black yeast</name>
    <name type="synonym">Cladosporium werneckii</name>
    <dbReference type="NCBI Taxonomy" id="91943"/>
    <lineage>
        <taxon>Eukaryota</taxon>
        <taxon>Fungi</taxon>
        <taxon>Dikarya</taxon>
        <taxon>Ascomycota</taxon>
        <taxon>Pezizomycotina</taxon>
        <taxon>Dothideomycetes</taxon>
        <taxon>Dothideomycetidae</taxon>
        <taxon>Mycosphaerellales</taxon>
        <taxon>Teratosphaeriaceae</taxon>
        <taxon>Hortaea</taxon>
    </lineage>
</organism>
<gene>
    <name evidence="2" type="ORF">D0868_03669</name>
    <name evidence="1" type="ORF">D0869_04337</name>
</gene>
<evidence type="ECO:0000313" key="4">
    <source>
        <dbReference type="Proteomes" id="UP000282582"/>
    </source>
</evidence>
<protein>
    <submittedName>
        <fullName evidence="1">Uncharacterized protein</fullName>
    </submittedName>
</protein>
<evidence type="ECO:0000313" key="3">
    <source>
        <dbReference type="Proteomes" id="UP000281245"/>
    </source>
</evidence>
<dbReference type="Proteomes" id="UP000282582">
    <property type="component" value="Unassembled WGS sequence"/>
</dbReference>
<dbReference type="EMBL" id="QWIJ01000263">
    <property type="protein sequence ID" value="RMX84753.1"/>
    <property type="molecule type" value="Genomic_DNA"/>
</dbReference>
<comment type="caution">
    <text evidence="1">The sequence shown here is derived from an EMBL/GenBank/DDBJ whole genome shotgun (WGS) entry which is preliminary data.</text>
</comment>
<dbReference type="Proteomes" id="UP000281245">
    <property type="component" value="Unassembled WGS sequence"/>
</dbReference>
<evidence type="ECO:0000313" key="1">
    <source>
        <dbReference type="EMBL" id="RMX84753.1"/>
    </source>
</evidence>
<sequence length="126" mass="14136">MINSNPGSPVDLLPRVIRAHMVSQRLVVALILNEPDIKSVSQAAYDEGYIRAGDCQEIDANSFQMYTERILDREGEESMIDVTKRLGVWMKTAVKALEPEFEAAKARIDAVMSDLKKVTEPEIPEM</sequence>
<proteinExistence type="predicted"/>
<evidence type="ECO:0000313" key="2">
    <source>
        <dbReference type="EMBL" id="RMY10498.1"/>
    </source>
</evidence>
<dbReference type="EMBL" id="QWIK01000214">
    <property type="protein sequence ID" value="RMY10498.1"/>
    <property type="molecule type" value="Genomic_DNA"/>
</dbReference>
<accession>A0A3M6X1L4</accession>
<dbReference type="AlphaFoldDB" id="A0A3M6X1L4"/>
<name>A0A3M6X1L4_HORWE</name>